<reference evidence="2" key="3">
    <citation type="submission" date="2019-06" db="EMBL/GenBank/DDBJ databases">
        <authorList>
            <person name="Poynton C."/>
            <person name="Hasenbein S."/>
            <person name="Benoit J.B."/>
            <person name="Sepulveda M.S."/>
            <person name="Poelchau M.F."/>
            <person name="Murali S.C."/>
            <person name="Chen S."/>
            <person name="Glastad K.M."/>
            <person name="Werren J.H."/>
            <person name="Vineis J.H."/>
            <person name="Bowen J.L."/>
            <person name="Friedrich M."/>
            <person name="Jones J."/>
            <person name="Robertson H.M."/>
            <person name="Feyereisen R."/>
            <person name="Mechler-Hickson A."/>
            <person name="Mathers N."/>
            <person name="Lee C.E."/>
            <person name="Colbourne J.K."/>
            <person name="Biales A."/>
            <person name="Johnston J.S."/>
            <person name="Wellborn G.A."/>
            <person name="Rosendale A.J."/>
            <person name="Cridge A.G."/>
            <person name="Munoz-Torres M.C."/>
            <person name="Bain P.A."/>
            <person name="Manny A.R."/>
            <person name="Major K.M."/>
            <person name="Lambert F.N."/>
            <person name="Vulpe C.D."/>
            <person name="Tuck P."/>
            <person name="Blalock B.J."/>
            <person name="Lin Y.-Y."/>
            <person name="Smith M.E."/>
            <person name="Ochoa-Acuna H."/>
            <person name="Chen M.-J.M."/>
            <person name="Childers C.P."/>
            <person name="Qu J."/>
            <person name="Dugan S."/>
            <person name="Lee S.L."/>
            <person name="Chao H."/>
            <person name="Dinh H."/>
            <person name="Han Y."/>
            <person name="Doddapaneni H."/>
            <person name="Worley K.C."/>
            <person name="Muzny D.M."/>
            <person name="Gibbs R.A."/>
            <person name="Richards S."/>
        </authorList>
    </citation>
    <scope>NUCLEOTIDE SEQUENCE</scope>
    <source>
        <strain evidence="2">HAZT.00-mixed</strain>
        <tissue evidence="2">Whole organism</tissue>
    </source>
</reference>
<dbReference type="Gene3D" id="3.20.20.100">
    <property type="entry name" value="NADP-dependent oxidoreductase domain"/>
    <property type="match status" value="1"/>
</dbReference>
<reference evidence="2" key="1">
    <citation type="submission" date="2014-08" db="EMBL/GenBank/DDBJ databases">
        <authorList>
            <person name="Murali S."/>
            <person name="Richards S."/>
            <person name="Bandaranaike D."/>
            <person name="Bellair M."/>
            <person name="Blankenburg K."/>
            <person name="Chao H."/>
            <person name="Dinh H."/>
            <person name="Doddapaneni H."/>
            <person name="Dugan-Rocha S."/>
            <person name="Elkadiri S."/>
            <person name="Gnanaolivu R."/>
            <person name="Hughes D."/>
            <person name="Lee S."/>
            <person name="Li M."/>
            <person name="Ming W."/>
            <person name="Munidasa M."/>
            <person name="Muniz J."/>
            <person name="Nguyen L."/>
            <person name="Osuji N."/>
            <person name="Pu L.-L."/>
            <person name="Puazo M."/>
            <person name="Skinner E."/>
            <person name="Qu C."/>
            <person name="Quiroz J."/>
            <person name="Raj R."/>
            <person name="Weissenberger G."/>
            <person name="Xin Y."/>
            <person name="Zou X."/>
            <person name="Han Y."/>
            <person name="Worley K."/>
            <person name="Muzny D."/>
            <person name="Gibbs R."/>
        </authorList>
    </citation>
    <scope>NUCLEOTIDE SEQUENCE</scope>
    <source>
        <strain evidence="2">HAZT.00-mixed</strain>
        <tissue evidence="2">Whole organism</tissue>
    </source>
</reference>
<dbReference type="GO" id="GO:0005829">
    <property type="term" value="C:cytosol"/>
    <property type="evidence" value="ECO:0007669"/>
    <property type="project" value="TreeGrafter"/>
</dbReference>
<dbReference type="GO" id="GO:0016491">
    <property type="term" value="F:oxidoreductase activity"/>
    <property type="evidence" value="ECO:0007669"/>
    <property type="project" value="InterPro"/>
</dbReference>
<dbReference type="Proteomes" id="UP000711488">
    <property type="component" value="Unassembled WGS sequence"/>
</dbReference>
<feature type="non-terminal residue" evidence="2">
    <location>
        <position position="175"/>
    </location>
</feature>
<dbReference type="InterPro" id="IPR023210">
    <property type="entry name" value="NADP_OxRdtase_dom"/>
</dbReference>
<comment type="caution">
    <text evidence="2">The sequence shown here is derived from an EMBL/GenBank/DDBJ whole genome shotgun (WGS) entry which is preliminary data.</text>
</comment>
<dbReference type="SUPFAM" id="SSF51430">
    <property type="entry name" value="NAD(P)-linked oxidoreductase"/>
    <property type="match status" value="1"/>
</dbReference>
<dbReference type="InterPro" id="IPR036812">
    <property type="entry name" value="NAD(P)_OxRdtase_dom_sf"/>
</dbReference>
<gene>
    <name evidence="2" type="ORF">HAZT_HAZT000445</name>
</gene>
<accession>A0A6A0HAD4</accession>
<dbReference type="EMBL" id="JQDR03004651">
    <property type="protein sequence ID" value="KAA0201945.1"/>
    <property type="molecule type" value="Genomic_DNA"/>
</dbReference>
<dbReference type="AlphaFoldDB" id="A0A6A0HAD4"/>
<evidence type="ECO:0000259" key="1">
    <source>
        <dbReference type="Pfam" id="PF00248"/>
    </source>
</evidence>
<proteinExistence type="predicted"/>
<feature type="domain" description="NADP-dependent oxidoreductase" evidence="1">
    <location>
        <begin position="34"/>
        <end position="131"/>
    </location>
</feature>
<evidence type="ECO:0000313" key="2">
    <source>
        <dbReference type="EMBL" id="KAA0201945.1"/>
    </source>
</evidence>
<dbReference type="PANTHER" id="PTHR42686:SF1">
    <property type="entry name" value="GH17980P-RELATED"/>
    <property type="match status" value="1"/>
</dbReference>
<dbReference type="Pfam" id="PF00248">
    <property type="entry name" value="Aldo_ket_red"/>
    <property type="match status" value="1"/>
</dbReference>
<dbReference type="PANTHER" id="PTHR42686">
    <property type="entry name" value="GH17980P-RELATED"/>
    <property type="match status" value="1"/>
</dbReference>
<organism evidence="2">
    <name type="scientific">Hyalella azteca</name>
    <name type="common">Amphipod</name>
    <dbReference type="NCBI Taxonomy" id="294128"/>
    <lineage>
        <taxon>Eukaryota</taxon>
        <taxon>Metazoa</taxon>
        <taxon>Ecdysozoa</taxon>
        <taxon>Arthropoda</taxon>
        <taxon>Crustacea</taxon>
        <taxon>Multicrustacea</taxon>
        <taxon>Malacostraca</taxon>
        <taxon>Eumalacostraca</taxon>
        <taxon>Peracarida</taxon>
        <taxon>Amphipoda</taxon>
        <taxon>Senticaudata</taxon>
        <taxon>Talitrida</taxon>
        <taxon>Talitroidea</taxon>
        <taxon>Hyalellidae</taxon>
        <taxon>Hyalella</taxon>
    </lineage>
</organism>
<sequence length="175" mass="19699">MEEKTYVEGFHDKDAVKKVQYNDLGKTGLRVSQLGIGTSSLGNCYEVVGEAADVEMVVEGVRLGLNYVDTAPWYGNRKSEQVLGKALLHVLRKAYYIATKVGRYEPNFEKMFDFSAAKTIESVDQSLQFIGITSYCPDVLQYVLDNSSVKIDTVLNYARSSLLDKSLQEYIPRFQ</sequence>
<protein>
    <recommendedName>
        <fullName evidence="1">NADP-dependent oxidoreductase domain-containing protein</fullName>
    </recommendedName>
</protein>
<reference evidence="2" key="2">
    <citation type="journal article" date="2018" name="Environ. Sci. Technol.">
        <title>The Toxicogenome of Hyalella azteca: A Model for Sediment Ecotoxicology and Evolutionary Toxicology.</title>
        <authorList>
            <person name="Poynton H.C."/>
            <person name="Hasenbein S."/>
            <person name="Benoit J.B."/>
            <person name="Sepulveda M.S."/>
            <person name="Poelchau M.F."/>
            <person name="Hughes D.S.T."/>
            <person name="Murali S.C."/>
            <person name="Chen S."/>
            <person name="Glastad K.M."/>
            <person name="Goodisman M.A.D."/>
            <person name="Werren J.H."/>
            <person name="Vineis J.H."/>
            <person name="Bowen J.L."/>
            <person name="Friedrich M."/>
            <person name="Jones J."/>
            <person name="Robertson H.M."/>
            <person name="Feyereisen R."/>
            <person name="Mechler-Hickson A."/>
            <person name="Mathers N."/>
            <person name="Lee C.E."/>
            <person name="Colbourne J.K."/>
            <person name="Biales A."/>
            <person name="Johnston J.S."/>
            <person name="Wellborn G.A."/>
            <person name="Rosendale A.J."/>
            <person name="Cridge A.G."/>
            <person name="Munoz-Torres M.C."/>
            <person name="Bain P.A."/>
            <person name="Manny A.R."/>
            <person name="Major K.M."/>
            <person name="Lambert F.N."/>
            <person name="Vulpe C.D."/>
            <person name="Tuck P."/>
            <person name="Blalock B.J."/>
            <person name="Lin Y.Y."/>
            <person name="Smith M.E."/>
            <person name="Ochoa-Acuna H."/>
            <person name="Chen M.M."/>
            <person name="Childers C.P."/>
            <person name="Qu J."/>
            <person name="Dugan S."/>
            <person name="Lee S.L."/>
            <person name="Chao H."/>
            <person name="Dinh H."/>
            <person name="Han Y."/>
            <person name="Doddapaneni H."/>
            <person name="Worley K.C."/>
            <person name="Muzny D.M."/>
            <person name="Gibbs R.A."/>
            <person name="Richards S."/>
        </authorList>
    </citation>
    <scope>NUCLEOTIDE SEQUENCE</scope>
    <source>
        <strain evidence="2">HAZT.00-mixed</strain>
        <tissue evidence="2">Whole organism</tissue>
    </source>
</reference>
<dbReference type="InterPro" id="IPR020471">
    <property type="entry name" value="AKR"/>
</dbReference>
<name>A0A6A0HAD4_HYAAZ</name>